<feature type="compositionally biased region" description="Basic and acidic residues" evidence="11">
    <location>
        <begin position="199"/>
        <end position="208"/>
    </location>
</feature>
<dbReference type="InterPro" id="IPR040258">
    <property type="entry name" value="Spt16"/>
</dbReference>
<evidence type="ECO:0000256" key="7">
    <source>
        <dbReference type="ARBA" id="ARBA00023163"/>
    </source>
</evidence>
<feature type="non-terminal residue" evidence="13">
    <location>
        <position position="1"/>
    </location>
</feature>
<gene>
    <name evidence="13" type="ORF">BJ554DRAFT_7657</name>
</gene>
<dbReference type="Gene3D" id="2.30.29.30">
    <property type="entry name" value="Pleckstrin-homology domain (PH domain)/Phosphotyrosine-binding domain (PTB)"/>
    <property type="match status" value="1"/>
</dbReference>
<evidence type="ECO:0000256" key="3">
    <source>
        <dbReference type="ARBA" id="ARBA00022705"/>
    </source>
</evidence>
<evidence type="ECO:0000256" key="2">
    <source>
        <dbReference type="ARBA" id="ARBA00022454"/>
    </source>
</evidence>
<evidence type="ECO:0000256" key="5">
    <source>
        <dbReference type="ARBA" id="ARBA00023015"/>
    </source>
</evidence>
<dbReference type="OrthoDB" id="10251642at2759"/>
<feature type="compositionally biased region" description="Acidic residues" evidence="11">
    <location>
        <begin position="186"/>
        <end position="198"/>
    </location>
</feature>
<dbReference type="Pfam" id="PF08512">
    <property type="entry name" value="Rttp106-like_middle"/>
    <property type="match status" value="1"/>
</dbReference>
<dbReference type="Pfam" id="PF21091">
    <property type="entry name" value="SPT16_C"/>
    <property type="match status" value="1"/>
</dbReference>
<dbReference type="AlphaFoldDB" id="A0A8H8DJA1"/>
<sequence length="238" mass="26122">MPYRELGFDGVPFRSNVFLQPTDHCLVHLTDPPFLVVPIEDIEIAHLERVQFGLKNFDLVIVFKDFTRPPVHINTIPMGQLENVKAWLDRSLCNVACLPVGSTQDVAFSEGQVNLNWGAIMKTINDDPAAFFEDGGWSFVQGDADDEESDESESASEYELSDDYEDESSDDESSFNEGSSSGSGSEAEEDESGEDWDELERKAKKADSKAASGGVGGPSAKRKTVEKASASTTKKARR</sequence>
<dbReference type="Proteomes" id="UP000673691">
    <property type="component" value="Unassembled WGS sequence"/>
</dbReference>
<dbReference type="SMART" id="SM01287">
    <property type="entry name" value="Rtt106"/>
    <property type="match status" value="1"/>
</dbReference>
<keyword evidence="14" id="KW-1185">Reference proteome</keyword>
<dbReference type="InterPro" id="IPR011993">
    <property type="entry name" value="PH-like_dom_sf"/>
</dbReference>
<evidence type="ECO:0000256" key="9">
    <source>
        <dbReference type="ARBA" id="ARBA00023242"/>
    </source>
</evidence>
<comment type="function">
    <text evidence="10">Component of the FACT complex, a general chromatin factor that acts to reorganize nucleosomes. The FACT complex is involved in multiple processes that require DNA as a template such as mRNA elongation, DNA replication and DNA repair. During transcription elongation the FACT complex acts as a histone chaperone that both destabilizes and restores nucleosomal structure. It facilitates the passage of RNA polymerase II and transcription by promoting the dissociation of one histone H2A-H2B dimer from the nucleosome, then subsequently promotes the reestablishment of the nucleosome following the passage of RNA polymerase II.</text>
</comment>
<organism evidence="13 14">
    <name type="scientific">Olpidium bornovanus</name>
    <dbReference type="NCBI Taxonomy" id="278681"/>
    <lineage>
        <taxon>Eukaryota</taxon>
        <taxon>Fungi</taxon>
        <taxon>Fungi incertae sedis</taxon>
        <taxon>Olpidiomycota</taxon>
        <taxon>Olpidiomycotina</taxon>
        <taxon>Olpidiomycetes</taxon>
        <taxon>Olpidiales</taxon>
        <taxon>Olpidiaceae</taxon>
        <taxon>Olpidium</taxon>
    </lineage>
</organism>
<evidence type="ECO:0000259" key="12">
    <source>
        <dbReference type="SMART" id="SM01287"/>
    </source>
</evidence>
<comment type="similarity">
    <text evidence="1 10">Belongs to the peptidase M24 family. SPT16 subfamily.</text>
</comment>
<evidence type="ECO:0000256" key="6">
    <source>
        <dbReference type="ARBA" id="ARBA00023054"/>
    </source>
</evidence>
<feature type="compositionally biased region" description="Polar residues" evidence="11">
    <location>
        <begin position="229"/>
        <end position="238"/>
    </location>
</feature>
<comment type="subcellular location">
    <subcellularLocation>
        <location evidence="10">Nucleus</location>
    </subcellularLocation>
    <subcellularLocation>
        <location evidence="10">Chromosome</location>
    </subcellularLocation>
</comment>
<evidence type="ECO:0000256" key="10">
    <source>
        <dbReference type="RuleBase" id="RU367052"/>
    </source>
</evidence>
<accession>A0A8H8DJA1</accession>
<dbReference type="GO" id="GO:0006281">
    <property type="term" value="P:DNA repair"/>
    <property type="evidence" value="ECO:0007669"/>
    <property type="project" value="UniProtKB-UniRule"/>
</dbReference>
<evidence type="ECO:0000256" key="8">
    <source>
        <dbReference type="ARBA" id="ARBA00023204"/>
    </source>
</evidence>
<feature type="region of interest" description="Disordered" evidence="11">
    <location>
        <begin position="135"/>
        <end position="238"/>
    </location>
</feature>
<dbReference type="GO" id="GO:0006260">
    <property type="term" value="P:DNA replication"/>
    <property type="evidence" value="ECO:0007669"/>
    <property type="project" value="UniProtKB-KW"/>
</dbReference>
<feature type="domain" description="Histone chaperone RTT106/FACT complex subunit SPT16-like middle" evidence="12">
    <location>
        <begin position="8"/>
        <end position="98"/>
    </location>
</feature>
<name>A0A8H8DJA1_9FUNG</name>
<evidence type="ECO:0000313" key="14">
    <source>
        <dbReference type="Proteomes" id="UP000673691"/>
    </source>
</evidence>
<reference evidence="13 14" key="1">
    <citation type="journal article" name="Sci. Rep.">
        <title>Genome-scale phylogenetic analyses confirm Olpidium as the closest living zoosporic fungus to the non-flagellated, terrestrial fungi.</title>
        <authorList>
            <person name="Chang Y."/>
            <person name="Rochon D."/>
            <person name="Sekimoto S."/>
            <person name="Wang Y."/>
            <person name="Chovatia M."/>
            <person name="Sandor L."/>
            <person name="Salamov A."/>
            <person name="Grigoriev I.V."/>
            <person name="Stajich J.E."/>
            <person name="Spatafora J.W."/>
        </authorList>
    </citation>
    <scope>NUCLEOTIDE SEQUENCE [LARGE SCALE GENOMIC DNA]</scope>
    <source>
        <strain evidence="13">S191</strain>
    </source>
</reference>
<dbReference type="GO" id="GO:0035101">
    <property type="term" value="C:FACT complex"/>
    <property type="evidence" value="ECO:0007669"/>
    <property type="project" value="UniProtKB-UniRule"/>
</dbReference>
<keyword evidence="7 10" id="KW-0804">Transcription</keyword>
<dbReference type="EMBL" id="JAEFCI010005412">
    <property type="protein sequence ID" value="KAG5460311.1"/>
    <property type="molecule type" value="Genomic_DNA"/>
</dbReference>
<feature type="compositionally biased region" description="Acidic residues" evidence="11">
    <location>
        <begin position="143"/>
        <end position="174"/>
    </location>
</feature>
<dbReference type="GO" id="GO:0006368">
    <property type="term" value="P:transcription elongation by RNA polymerase II"/>
    <property type="evidence" value="ECO:0007669"/>
    <property type="project" value="TreeGrafter"/>
</dbReference>
<dbReference type="GO" id="GO:0031491">
    <property type="term" value="F:nucleosome binding"/>
    <property type="evidence" value="ECO:0007669"/>
    <property type="project" value="TreeGrafter"/>
</dbReference>
<protein>
    <recommendedName>
        <fullName evidence="10">FACT complex subunit</fullName>
    </recommendedName>
</protein>
<dbReference type="InterPro" id="IPR048969">
    <property type="entry name" value="FACT_SPT16_C"/>
</dbReference>
<keyword evidence="5 10" id="KW-0805">Transcription regulation</keyword>
<comment type="subunit">
    <text evidence="10">Component of the FACT complex.</text>
</comment>
<proteinExistence type="inferred from homology"/>
<evidence type="ECO:0000313" key="13">
    <source>
        <dbReference type="EMBL" id="KAG5460311.1"/>
    </source>
</evidence>
<keyword evidence="6" id="KW-0175">Coiled coil</keyword>
<dbReference type="FunFam" id="2.30.29.30:FF:000017">
    <property type="entry name" value="FACT complex subunit SPT16"/>
    <property type="match status" value="1"/>
</dbReference>
<dbReference type="InterPro" id="IPR013719">
    <property type="entry name" value="RTT106/SPT16-like_middle_dom"/>
</dbReference>
<keyword evidence="8 10" id="KW-0234">DNA repair</keyword>
<keyword evidence="2 10" id="KW-0158">Chromosome</keyword>
<keyword evidence="3 10" id="KW-0235">DNA replication</keyword>
<evidence type="ECO:0000256" key="11">
    <source>
        <dbReference type="SAM" id="MobiDB-lite"/>
    </source>
</evidence>
<evidence type="ECO:0000256" key="1">
    <source>
        <dbReference type="ARBA" id="ARBA00010779"/>
    </source>
</evidence>
<dbReference type="PANTHER" id="PTHR13980">
    <property type="entry name" value="CDC68 RELATED"/>
    <property type="match status" value="1"/>
</dbReference>
<dbReference type="PANTHER" id="PTHR13980:SF15">
    <property type="entry name" value="FACT COMPLEX SUBUNIT SPT16"/>
    <property type="match status" value="1"/>
</dbReference>
<keyword evidence="9 10" id="KW-0539">Nucleus</keyword>
<feature type="compositionally biased region" description="Low complexity" evidence="11">
    <location>
        <begin position="175"/>
        <end position="185"/>
    </location>
</feature>
<comment type="caution">
    <text evidence="13">The sequence shown here is derived from an EMBL/GenBank/DDBJ whole genome shotgun (WGS) entry which is preliminary data.</text>
</comment>
<keyword evidence="4 10" id="KW-0227">DNA damage</keyword>
<evidence type="ECO:0000256" key="4">
    <source>
        <dbReference type="ARBA" id="ARBA00022763"/>
    </source>
</evidence>